<dbReference type="PANTHER" id="PTHR21109:SF0">
    <property type="entry name" value="SMALL RIBOSOMAL SUBUNIT PROTEIN BS21M"/>
    <property type="match status" value="1"/>
</dbReference>
<gene>
    <name evidence="4" type="ORF">KSP39_PZI022170</name>
</gene>
<keyword evidence="3" id="KW-0687">Ribonucleoprotein</keyword>
<evidence type="ECO:0000256" key="3">
    <source>
        <dbReference type="ARBA" id="ARBA00023274"/>
    </source>
</evidence>
<dbReference type="Gene3D" id="1.20.5.1150">
    <property type="entry name" value="Ribosomal protein S8"/>
    <property type="match status" value="1"/>
</dbReference>
<keyword evidence="5" id="KW-1185">Reference proteome</keyword>
<dbReference type="AlphaFoldDB" id="A0AAP0AVN0"/>
<evidence type="ECO:0000256" key="1">
    <source>
        <dbReference type="ARBA" id="ARBA00006640"/>
    </source>
</evidence>
<dbReference type="PRINTS" id="PR00976">
    <property type="entry name" value="RIBOSOMALS21"/>
</dbReference>
<dbReference type="GO" id="GO:0006412">
    <property type="term" value="P:translation"/>
    <property type="evidence" value="ECO:0007669"/>
    <property type="project" value="InterPro"/>
</dbReference>
<protein>
    <recommendedName>
        <fullName evidence="6">Ribosomal protein S21</fullName>
    </recommendedName>
</protein>
<dbReference type="InterPro" id="IPR038380">
    <property type="entry name" value="Ribosomal_bS21_sf"/>
</dbReference>
<name>A0AAP0AVN0_9ASPA</name>
<comment type="caution">
    <text evidence="4">The sequence shown here is derived from an EMBL/GenBank/DDBJ whole genome shotgun (WGS) entry which is preliminary data.</text>
</comment>
<dbReference type="InterPro" id="IPR001911">
    <property type="entry name" value="Ribosomal_bS21"/>
</dbReference>
<dbReference type="PANTHER" id="PTHR21109">
    <property type="entry name" value="MITOCHONDRIAL 28S RIBOSOMAL PROTEIN S21"/>
    <property type="match status" value="1"/>
</dbReference>
<dbReference type="GO" id="GO:0005840">
    <property type="term" value="C:ribosome"/>
    <property type="evidence" value="ECO:0007669"/>
    <property type="project" value="UniProtKB-KW"/>
</dbReference>
<dbReference type="Pfam" id="PF01165">
    <property type="entry name" value="Ribosomal_S21"/>
    <property type="match status" value="1"/>
</dbReference>
<organism evidence="4 5">
    <name type="scientific">Platanthera zijinensis</name>
    <dbReference type="NCBI Taxonomy" id="2320716"/>
    <lineage>
        <taxon>Eukaryota</taxon>
        <taxon>Viridiplantae</taxon>
        <taxon>Streptophyta</taxon>
        <taxon>Embryophyta</taxon>
        <taxon>Tracheophyta</taxon>
        <taxon>Spermatophyta</taxon>
        <taxon>Magnoliopsida</taxon>
        <taxon>Liliopsida</taxon>
        <taxon>Asparagales</taxon>
        <taxon>Orchidaceae</taxon>
        <taxon>Orchidoideae</taxon>
        <taxon>Orchideae</taxon>
        <taxon>Orchidinae</taxon>
        <taxon>Platanthera</taxon>
    </lineage>
</organism>
<dbReference type="GO" id="GO:0003735">
    <property type="term" value="F:structural constituent of ribosome"/>
    <property type="evidence" value="ECO:0007669"/>
    <property type="project" value="InterPro"/>
</dbReference>
<evidence type="ECO:0000313" key="5">
    <source>
        <dbReference type="Proteomes" id="UP001418222"/>
    </source>
</evidence>
<dbReference type="GO" id="GO:1990904">
    <property type="term" value="C:ribonucleoprotein complex"/>
    <property type="evidence" value="ECO:0007669"/>
    <property type="project" value="UniProtKB-KW"/>
</dbReference>
<dbReference type="HAMAP" id="MF_00358">
    <property type="entry name" value="Ribosomal_bS21"/>
    <property type="match status" value="1"/>
</dbReference>
<dbReference type="EMBL" id="JBBWWQ010000020">
    <property type="protein sequence ID" value="KAK8916609.1"/>
    <property type="molecule type" value="Genomic_DNA"/>
</dbReference>
<evidence type="ECO:0000313" key="4">
    <source>
        <dbReference type="EMBL" id="KAK8916609.1"/>
    </source>
</evidence>
<reference evidence="4 5" key="1">
    <citation type="journal article" date="2022" name="Nat. Plants">
        <title>Genomes of leafy and leafless Platanthera orchids illuminate the evolution of mycoheterotrophy.</title>
        <authorList>
            <person name="Li M.H."/>
            <person name="Liu K.W."/>
            <person name="Li Z."/>
            <person name="Lu H.C."/>
            <person name="Ye Q.L."/>
            <person name="Zhang D."/>
            <person name="Wang J.Y."/>
            <person name="Li Y.F."/>
            <person name="Zhong Z.M."/>
            <person name="Liu X."/>
            <person name="Yu X."/>
            <person name="Liu D.K."/>
            <person name="Tu X.D."/>
            <person name="Liu B."/>
            <person name="Hao Y."/>
            <person name="Liao X.Y."/>
            <person name="Jiang Y.T."/>
            <person name="Sun W.H."/>
            <person name="Chen J."/>
            <person name="Chen Y.Q."/>
            <person name="Ai Y."/>
            <person name="Zhai J.W."/>
            <person name="Wu S.S."/>
            <person name="Zhou Z."/>
            <person name="Hsiao Y.Y."/>
            <person name="Wu W.L."/>
            <person name="Chen Y.Y."/>
            <person name="Lin Y.F."/>
            <person name="Hsu J.L."/>
            <person name="Li C.Y."/>
            <person name="Wang Z.W."/>
            <person name="Zhao X."/>
            <person name="Zhong W.Y."/>
            <person name="Ma X.K."/>
            <person name="Ma L."/>
            <person name="Huang J."/>
            <person name="Chen G.Z."/>
            <person name="Huang M.Z."/>
            <person name="Huang L."/>
            <person name="Peng D.H."/>
            <person name="Luo Y.B."/>
            <person name="Zou S.Q."/>
            <person name="Chen S.P."/>
            <person name="Lan S."/>
            <person name="Tsai W.C."/>
            <person name="Van de Peer Y."/>
            <person name="Liu Z.J."/>
        </authorList>
    </citation>
    <scope>NUCLEOTIDE SEQUENCE [LARGE SCALE GENOMIC DNA]</scope>
    <source>
        <strain evidence="4">Lor287</strain>
    </source>
</reference>
<accession>A0AAP0AVN0</accession>
<comment type="similarity">
    <text evidence="1">Belongs to the bacterial ribosomal protein bS21 family.</text>
</comment>
<dbReference type="Proteomes" id="UP001418222">
    <property type="component" value="Unassembled WGS sequence"/>
</dbReference>
<sequence>MPAPSSSLRPPCALAMAASCSGFGLPLTIQPSFPSSACSRPFVLPNLPRRYLTTFSTALSLRPVVYSAFDPVEAIVNPSLSQANVLFFTSGYNVQIVVEENESEEMLIRRFRREVSKAGIIPECKRRMFFENIQEEKKRKLREAGRRNRRR</sequence>
<keyword evidence="2" id="KW-0689">Ribosomal protein</keyword>
<proteinExistence type="inferred from homology"/>
<evidence type="ECO:0000256" key="2">
    <source>
        <dbReference type="ARBA" id="ARBA00022980"/>
    </source>
</evidence>
<dbReference type="NCBIfam" id="TIGR00030">
    <property type="entry name" value="S21p"/>
    <property type="match status" value="1"/>
</dbReference>
<evidence type="ECO:0008006" key="6">
    <source>
        <dbReference type="Google" id="ProtNLM"/>
    </source>
</evidence>